<evidence type="ECO:0000313" key="1">
    <source>
        <dbReference type="EMBL" id="KAH9287480.1"/>
    </source>
</evidence>
<organism evidence="1 2">
    <name type="scientific">Taxus chinensis</name>
    <name type="common">Chinese yew</name>
    <name type="synonym">Taxus wallichiana var. chinensis</name>
    <dbReference type="NCBI Taxonomy" id="29808"/>
    <lineage>
        <taxon>Eukaryota</taxon>
        <taxon>Viridiplantae</taxon>
        <taxon>Streptophyta</taxon>
        <taxon>Embryophyta</taxon>
        <taxon>Tracheophyta</taxon>
        <taxon>Spermatophyta</taxon>
        <taxon>Pinopsida</taxon>
        <taxon>Pinidae</taxon>
        <taxon>Conifers II</taxon>
        <taxon>Cupressales</taxon>
        <taxon>Taxaceae</taxon>
        <taxon>Taxus</taxon>
    </lineage>
</organism>
<evidence type="ECO:0000313" key="2">
    <source>
        <dbReference type="Proteomes" id="UP000824469"/>
    </source>
</evidence>
<keyword evidence="2" id="KW-1185">Reference proteome</keyword>
<accession>A0AA38BMM0</accession>
<dbReference type="EMBL" id="JAHRHJ020003813">
    <property type="protein sequence ID" value="KAH9287480.1"/>
    <property type="molecule type" value="Genomic_DNA"/>
</dbReference>
<dbReference type="Proteomes" id="UP000824469">
    <property type="component" value="Unassembled WGS sequence"/>
</dbReference>
<feature type="non-terminal residue" evidence="1">
    <location>
        <position position="1"/>
    </location>
</feature>
<dbReference type="AlphaFoldDB" id="A0AA38BMM0"/>
<proteinExistence type="predicted"/>
<comment type="caution">
    <text evidence="1">The sequence shown here is derived from an EMBL/GenBank/DDBJ whole genome shotgun (WGS) entry which is preliminary data.</text>
</comment>
<name>A0AA38BMM0_TAXCH</name>
<protein>
    <submittedName>
        <fullName evidence="1">Uncharacterized protein</fullName>
    </submittedName>
</protein>
<reference evidence="1 2" key="1">
    <citation type="journal article" date="2021" name="Nat. Plants">
        <title>The Taxus genome provides insights into paclitaxel biosynthesis.</title>
        <authorList>
            <person name="Xiong X."/>
            <person name="Gou J."/>
            <person name="Liao Q."/>
            <person name="Li Y."/>
            <person name="Zhou Q."/>
            <person name="Bi G."/>
            <person name="Li C."/>
            <person name="Du R."/>
            <person name="Wang X."/>
            <person name="Sun T."/>
            <person name="Guo L."/>
            <person name="Liang H."/>
            <person name="Lu P."/>
            <person name="Wu Y."/>
            <person name="Zhang Z."/>
            <person name="Ro D.K."/>
            <person name="Shang Y."/>
            <person name="Huang S."/>
            <person name="Yan J."/>
        </authorList>
    </citation>
    <scope>NUCLEOTIDE SEQUENCE [LARGE SCALE GENOMIC DNA]</scope>
    <source>
        <strain evidence="1">Ta-2019</strain>
    </source>
</reference>
<gene>
    <name evidence="1" type="ORF">KI387_031597</name>
</gene>
<sequence>GCAHSSYFDDPCAYSKDIDIPNDEASVLRHGYAVDLRLHAKNNAPMDDFMHGDTSGLWNFDGFLSPSVLAGDFLELKDLMPPL</sequence>